<dbReference type="Pfam" id="PF00503">
    <property type="entry name" value="G-alpha"/>
    <property type="match status" value="1"/>
</dbReference>
<feature type="binding site" evidence="6">
    <location>
        <position position="9"/>
    </location>
    <ligand>
        <name>Mg(2+)</name>
        <dbReference type="ChEBI" id="CHEBI:18420"/>
    </ligand>
</feature>
<feature type="binding site" evidence="5">
    <location>
        <begin position="135"/>
        <end position="141"/>
    </location>
    <ligand>
        <name>GTP</name>
        <dbReference type="ChEBI" id="CHEBI:37565"/>
    </ligand>
</feature>
<dbReference type="PANTHER" id="PTHR10218:SF302">
    <property type="entry name" value="GUANINE NUCLEOTIDE-BINDING PROTEIN ALPHA-5 SUBUNIT"/>
    <property type="match status" value="1"/>
</dbReference>
<dbReference type="SUPFAM" id="SSF52540">
    <property type="entry name" value="P-loop containing nucleoside triphosphate hydrolases"/>
    <property type="match status" value="1"/>
</dbReference>
<dbReference type="AlphaFoldDB" id="A0A6B2L9J4"/>
<dbReference type="PRINTS" id="PR00318">
    <property type="entry name" value="GPROTEINA"/>
</dbReference>
<keyword evidence="4" id="KW-0807">Transducer</keyword>
<dbReference type="InterPro" id="IPR027417">
    <property type="entry name" value="P-loop_NTPase"/>
</dbReference>
<dbReference type="GO" id="GO:0001664">
    <property type="term" value="F:G protein-coupled receptor binding"/>
    <property type="evidence" value="ECO:0007669"/>
    <property type="project" value="TreeGrafter"/>
</dbReference>
<organism evidence="7">
    <name type="scientific">Arcella intermedia</name>
    <dbReference type="NCBI Taxonomy" id="1963864"/>
    <lineage>
        <taxon>Eukaryota</taxon>
        <taxon>Amoebozoa</taxon>
        <taxon>Tubulinea</taxon>
        <taxon>Elardia</taxon>
        <taxon>Arcellinida</taxon>
        <taxon>Sphaerothecina</taxon>
        <taxon>Arcellidae</taxon>
        <taxon>Arcella</taxon>
    </lineage>
</organism>
<feature type="binding site" evidence="5">
    <location>
        <begin position="235"/>
        <end position="238"/>
    </location>
    <ligand>
        <name>GTP</name>
        <dbReference type="ChEBI" id="CHEBI:37565"/>
    </ligand>
</feature>
<evidence type="ECO:0008006" key="8">
    <source>
        <dbReference type="Google" id="ProtNLM"/>
    </source>
</evidence>
<dbReference type="GO" id="GO:0031683">
    <property type="term" value="F:G-protein beta/gamma-subunit complex binding"/>
    <property type="evidence" value="ECO:0007669"/>
    <property type="project" value="InterPro"/>
</dbReference>
<name>A0A6B2L9J4_9EUKA</name>
<protein>
    <recommendedName>
        <fullName evidence="8">G-protein alpha subunit</fullName>
    </recommendedName>
</protein>
<dbReference type="PANTHER" id="PTHR10218">
    <property type="entry name" value="GTP-BINDING PROTEIN ALPHA SUBUNIT"/>
    <property type="match status" value="1"/>
</dbReference>
<dbReference type="GO" id="GO:0005737">
    <property type="term" value="C:cytoplasm"/>
    <property type="evidence" value="ECO:0007669"/>
    <property type="project" value="TreeGrafter"/>
</dbReference>
<keyword evidence="3 5" id="KW-0342">GTP-binding</keyword>
<dbReference type="EMBL" id="GIBP01004687">
    <property type="protein sequence ID" value="NDV33656.1"/>
    <property type="molecule type" value="Transcribed_RNA"/>
</dbReference>
<evidence type="ECO:0000313" key="7">
    <source>
        <dbReference type="EMBL" id="NDV33656.1"/>
    </source>
</evidence>
<feature type="binding site" evidence="5">
    <location>
        <position position="290"/>
    </location>
    <ligand>
        <name>GTP</name>
        <dbReference type="ChEBI" id="CHEBI:37565"/>
    </ligand>
</feature>
<dbReference type="FunFam" id="3.40.50.300:FF:000720">
    <property type="entry name" value="Guanine nucleotide-binding protein G(k) subunit alpha"/>
    <property type="match status" value="1"/>
</dbReference>
<dbReference type="InterPro" id="IPR011025">
    <property type="entry name" value="GproteinA_insert"/>
</dbReference>
<feature type="binding site" evidence="6">
    <location>
        <position position="141"/>
    </location>
    <ligand>
        <name>Mg(2+)</name>
        <dbReference type="ChEBI" id="CHEBI:18420"/>
    </ligand>
</feature>
<evidence type="ECO:0000256" key="3">
    <source>
        <dbReference type="ARBA" id="ARBA00023134"/>
    </source>
</evidence>
<dbReference type="Gene3D" id="3.40.50.300">
    <property type="entry name" value="P-loop containing nucleotide triphosphate hydrolases"/>
    <property type="match status" value="1"/>
</dbReference>
<evidence type="ECO:0000256" key="2">
    <source>
        <dbReference type="ARBA" id="ARBA00022741"/>
    </source>
</evidence>
<dbReference type="GO" id="GO:0005525">
    <property type="term" value="F:GTP binding"/>
    <property type="evidence" value="ECO:0007669"/>
    <property type="project" value="UniProtKB-KW"/>
</dbReference>
<sequence>MGISGSGKSTFAKQMKIITNGGFDEEEIKGHREILLQNILVGMQELVKQAEKLEYIVEGENRKHCRFFTQMTVVEAEWNEKIAEKVRVLWEDPAIQRTWQAAPGFQLQMNHMDYLMANLDRFSRPDYMPTNEDVLRARQRTTGEHTTSFVVDKTGWDLIDVGGQKPERAKWESILTGKETVNAVIYFGALDEFNMLSTEEPGKTKMEISTEVFKDLLTAETVKEKTSLTIILFLNKLDLLTTKLSKEEDKKQFHNLFPAWDGTVENAVTQVQHRFLDGFDTPVKVHPICALNTGLMSTVFKDVRQTIFDSRLLSSGLRI</sequence>
<reference evidence="7" key="1">
    <citation type="journal article" date="2020" name="J. Eukaryot. Microbiol.">
        <title>De novo Sequencing, Assembly and Annotation of the Transcriptome for the Free-Living Testate Amoeba Arcella intermedia.</title>
        <authorList>
            <person name="Ribeiro G.M."/>
            <person name="Porfirio-Sousa A.L."/>
            <person name="Maurer-Alcala X.X."/>
            <person name="Katz L.A."/>
            <person name="Lahr D.J.G."/>
        </authorList>
    </citation>
    <scope>NUCLEOTIDE SEQUENCE</scope>
</reference>
<dbReference type="Gene3D" id="1.10.400.10">
    <property type="entry name" value="GI Alpha 1, domain 2-like"/>
    <property type="match status" value="1"/>
</dbReference>
<keyword evidence="6" id="KW-0460">Magnesium</keyword>
<feature type="binding site" evidence="5">
    <location>
        <begin position="160"/>
        <end position="164"/>
    </location>
    <ligand>
        <name>GTP</name>
        <dbReference type="ChEBI" id="CHEBI:37565"/>
    </ligand>
</feature>
<dbReference type="GO" id="GO:0007188">
    <property type="term" value="P:adenylate cyclase-modulating G protein-coupled receptor signaling pathway"/>
    <property type="evidence" value="ECO:0007669"/>
    <property type="project" value="TreeGrafter"/>
</dbReference>
<evidence type="ECO:0000256" key="4">
    <source>
        <dbReference type="ARBA" id="ARBA00023224"/>
    </source>
</evidence>
<evidence type="ECO:0000256" key="5">
    <source>
        <dbReference type="PIRSR" id="PIRSR601019-1"/>
    </source>
</evidence>
<proteinExistence type="predicted"/>
<dbReference type="GO" id="GO:0046872">
    <property type="term" value="F:metal ion binding"/>
    <property type="evidence" value="ECO:0007669"/>
    <property type="project" value="UniProtKB-KW"/>
</dbReference>
<dbReference type="SUPFAM" id="SSF47895">
    <property type="entry name" value="Transducin (alpha subunit), insertion domain"/>
    <property type="match status" value="1"/>
</dbReference>
<accession>A0A6B2L9J4</accession>
<dbReference type="SMART" id="SM00275">
    <property type="entry name" value="G_alpha"/>
    <property type="match status" value="1"/>
</dbReference>
<dbReference type="GO" id="GO:0005834">
    <property type="term" value="C:heterotrimeric G-protein complex"/>
    <property type="evidence" value="ECO:0007669"/>
    <property type="project" value="TreeGrafter"/>
</dbReference>
<dbReference type="PROSITE" id="PS51882">
    <property type="entry name" value="G_ALPHA"/>
    <property type="match status" value="1"/>
</dbReference>
<keyword evidence="1 6" id="KW-0479">Metal-binding</keyword>
<evidence type="ECO:0000256" key="6">
    <source>
        <dbReference type="PIRSR" id="PIRSR601019-2"/>
    </source>
</evidence>
<evidence type="ECO:0000256" key="1">
    <source>
        <dbReference type="ARBA" id="ARBA00022723"/>
    </source>
</evidence>
<keyword evidence="2 5" id="KW-0547">Nucleotide-binding</keyword>
<dbReference type="InterPro" id="IPR001019">
    <property type="entry name" value="Gprotein_alpha_su"/>
</dbReference>
<dbReference type="GO" id="GO:0003924">
    <property type="term" value="F:GTPase activity"/>
    <property type="evidence" value="ECO:0007669"/>
    <property type="project" value="InterPro"/>
</dbReference>